<organism evidence="2 3">
    <name type="scientific">Sphingomonas telluris</name>
    <dbReference type="NCBI Taxonomy" id="2907998"/>
    <lineage>
        <taxon>Bacteria</taxon>
        <taxon>Pseudomonadati</taxon>
        <taxon>Pseudomonadota</taxon>
        <taxon>Alphaproteobacteria</taxon>
        <taxon>Sphingomonadales</taxon>
        <taxon>Sphingomonadaceae</taxon>
        <taxon>Sphingomonas</taxon>
    </lineage>
</organism>
<keyword evidence="3" id="KW-1185">Reference proteome</keyword>
<dbReference type="Gene3D" id="3.30.1370.110">
    <property type="match status" value="1"/>
</dbReference>
<dbReference type="InterPro" id="IPR002625">
    <property type="entry name" value="Smr_dom"/>
</dbReference>
<reference evidence="2 3" key="1">
    <citation type="submission" date="2022-03" db="EMBL/GenBank/DDBJ databases">
        <authorList>
            <person name="Jo J.-H."/>
            <person name="Im W.-T."/>
        </authorList>
    </citation>
    <scope>NUCLEOTIDE SEQUENCE [LARGE SCALE GENOMIC DNA]</scope>
    <source>
        <strain evidence="2 3">SM33</strain>
    </source>
</reference>
<dbReference type="PROSITE" id="PS50828">
    <property type="entry name" value="SMR"/>
    <property type="match status" value="1"/>
</dbReference>
<dbReference type="Proteomes" id="UP001203058">
    <property type="component" value="Unassembled WGS sequence"/>
</dbReference>
<gene>
    <name evidence="2" type="ORF">LZ016_03325</name>
</gene>
<dbReference type="Pfam" id="PF01713">
    <property type="entry name" value="Smr"/>
    <property type="match status" value="1"/>
</dbReference>
<dbReference type="InterPro" id="IPR036063">
    <property type="entry name" value="Smr_dom_sf"/>
</dbReference>
<dbReference type="PANTHER" id="PTHR35562">
    <property type="entry name" value="DNA ENDONUCLEASE SMRA-RELATED"/>
    <property type="match status" value="1"/>
</dbReference>
<proteinExistence type="predicted"/>
<evidence type="ECO:0000259" key="1">
    <source>
        <dbReference type="PROSITE" id="PS50828"/>
    </source>
</evidence>
<dbReference type="SMART" id="SM00463">
    <property type="entry name" value="SMR"/>
    <property type="match status" value="1"/>
</dbReference>
<name>A0ABS9VKA3_9SPHN</name>
<dbReference type="PANTHER" id="PTHR35562:SF2">
    <property type="entry name" value="DNA ENDONUCLEASE SMRA-RELATED"/>
    <property type="match status" value="1"/>
</dbReference>
<dbReference type="EMBL" id="JAKZHW010000001">
    <property type="protein sequence ID" value="MCH8615138.1"/>
    <property type="molecule type" value="Genomic_DNA"/>
</dbReference>
<dbReference type="SUPFAM" id="SSF160443">
    <property type="entry name" value="SMR domain-like"/>
    <property type="match status" value="1"/>
</dbReference>
<sequence>MARSLSPDEAQLWARVTATIRPLSREPEKIPELEGPTAVQRPTVAVRLTTSPVRRAPLAPPVPARPGTTLDGTWDRKLRSGAIQPDRVVDLHGMTLDRAWSAIDAALERASDAGDRVILLVTGHHRPGEPPIQRGRIRAAVHDWLAVSRHASKIAAVRGAHPRHGGGGSLYIVLRRR</sequence>
<evidence type="ECO:0000313" key="3">
    <source>
        <dbReference type="Proteomes" id="UP001203058"/>
    </source>
</evidence>
<feature type="domain" description="Smr" evidence="1">
    <location>
        <begin position="89"/>
        <end position="175"/>
    </location>
</feature>
<protein>
    <submittedName>
        <fullName evidence="2">Smr/MutS family protein</fullName>
    </submittedName>
</protein>
<accession>A0ABS9VKA3</accession>
<evidence type="ECO:0000313" key="2">
    <source>
        <dbReference type="EMBL" id="MCH8615138.1"/>
    </source>
</evidence>
<comment type="caution">
    <text evidence="2">The sequence shown here is derived from an EMBL/GenBank/DDBJ whole genome shotgun (WGS) entry which is preliminary data.</text>
</comment>